<gene>
    <name evidence="1" type="ORF">LEMA_P051640.1</name>
</gene>
<evidence type="ECO:0000313" key="2">
    <source>
        <dbReference type="Proteomes" id="UP000002668"/>
    </source>
</evidence>
<dbReference type="InParanoid" id="E4ZMA9"/>
<protein>
    <submittedName>
        <fullName evidence="1">Predicted protein</fullName>
    </submittedName>
</protein>
<sequence length="346" mass="37454">MQTLDRYLAGKEKDSCITDVRKAASNSQQPLTHVASTGMLATFTAGPRGARTFTLGPLWGPLWTPLGSQSTRQANTNKIQSSPSYWCIPQRPTRTQFSTALYSVVDSSSASSHVRSPAAQAPDGPAPPFCANESSPLLAFTISTATARSMLTMTPNLTISISAPAQPQHESTNSPFPYPPCTQGFRSSPATLGSLLACFTRVILDRGSPSECQGDKSCIHRSPTQRAHIVLDAGSRTVGIVCKEPRALKPESAVALDPAAVHEATVSLSPQHGIRPFLTLLFLHLQTGRAWLYYIEDPEDPEYRQSVPVRHHRANPSFYLASLVHYQPAPLIVSMWTVLESGTAPH</sequence>
<dbReference type="Proteomes" id="UP000002668">
    <property type="component" value="Genome"/>
</dbReference>
<dbReference type="VEuPathDB" id="FungiDB:LEMA_P051640.1"/>
<dbReference type="HOGENOM" id="CLU_801854_0_0_1"/>
<keyword evidence="2" id="KW-1185">Reference proteome</keyword>
<name>E4ZMA9_LEPMJ</name>
<evidence type="ECO:0000313" key="1">
    <source>
        <dbReference type="EMBL" id="CBX92458.1"/>
    </source>
</evidence>
<accession>E4ZMA9</accession>
<proteinExistence type="predicted"/>
<dbReference type="AlphaFoldDB" id="E4ZMA9"/>
<reference evidence="2" key="1">
    <citation type="journal article" date="2011" name="Nat. Commun.">
        <title>Effector diversification within compartments of the Leptosphaeria maculans genome affected by Repeat-Induced Point mutations.</title>
        <authorList>
            <person name="Rouxel T."/>
            <person name="Grandaubert J."/>
            <person name="Hane J.K."/>
            <person name="Hoede C."/>
            <person name="van de Wouw A.P."/>
            <person name="Couloux A."/>
            <person name="Dominguez V."/>
            <person name="Anthouard V."/>
            <person name="Bally P."/>
            <person name="Bourras S."/>
            <person name="Cozijnsen A.J."/>
            <person name="Ciuffetti L.M."/>
            <person name="Degrave A."/>
            <person name="Dilmaghani A."/>
            <person name="Duret L."/>
            <person name="Fudal I."/>
            <person name="Goodwin S.B."/>
            <person name="Gout L."/>
            <person name="Glaser N."/>
            <person name="Linglin J."/>
            <person name="Kema G.H.J."/>
            <person name="Lapalu N."/>
            <person name="Lawrence C.B."/>
            <person name="May K."/>
            <person name="Meyer M."/>
            <person name="Ollivier B."/>
            <person name="Poulain J."/>
            <person name="Schoch C.L."/>
            <person name="Simon A."/>
            <person name="Spatafora J.W."/>
            <person name="Stachowiak A."/>
            <person name="Turgeon B.G."/>
            <person name="Tyler B.M."/>
            <person name="Vincent D."/>
            <person name="Weissenbach J."/>
            <person name="Amselem J."/>
            <person name="Quesneville H."/>
            <person name="Oliver R.P."/>
            <person name="Wincker P."/>
            <person name="Balesdent M.-H."/>
            <person name="Howlett B.J."/>
        </authorList>
    </citation>
    <scope>NUCLEOTIDE SEQUENCE [LARGE SCALE GENOMIC DNA]</scope>
    <source>
        <strain evidence="2">JN3 / isolate v23.1.3 / race Av1-4-5-6-7-8</strain>
    </source>
</reference>
<dbReference type="EMBL" id="FP929094">
    <property type="protein sequence ID" value="CBX92458.1"/>
    <property type="molecule type" value="Genomic_DNA"/>
</dbReference>
<organism evidence="2">
    <name type="scientific">Leptosphaeria maculans (strain JN3 / isolate v23.1.3 / race Av1-4-5-6-7-8)</name>
    <name type="common">Blackleg fungus</name>
    <name type="synonym">Phoma lingam</name>
    <dbReference type="NCBI Taxonomy" id="985895"/>
    <lineage>
        <taxon>Eukaryota</taxon>
        <taxon>Fungi</taxon>
        <taxon>Dikarya</taxon>
        <taxon>Ascomycota</taxon>
        <taxon>Pezizomycotina</taxon>
        <taxon>Dothideomycetes</taxon>
        <taxon>Pleosporomycetidae</taxon>
        <taxon>Pleosporales</taxon>
        <taxon>Pleosporineae</taxon>
        <taxon>Leptosphaeriaceae</taxon>
        <taxon>Plenodomus</taxon>
        <taxon>Plenodomus lingam/Leptosphaeria maculans species complex</taxon>
    </lineage>
</organism>